<protein>
    <submittedName>
        <fullName evidence="6">Site-specific integrase</fullName>
    </submittedName>
</protein>
<dbReference type="PANTHER" id="PTHR30349:SF64">
    <property type="entry name" value="PROPHAGE INTEGRASE INTD-RELATED"/>
    <property type="match status" value="1"/>
</dbReference>
<dbReference type="InterPro" id="IPR013762">
    <property type="entry name" value="Integrase-like_cat_sf"/>
</dbReference>
<dbReference type="SUPFAM" id="SSF56349">
    <property type="entry name" value="DNA breaking-rejoining enzymes"/>
    <property type="match status" value="1"/>
</dbReference>
<evidence type="ECO:0000256" key="1">
    <source>
        <dbReference type="ARBA" id="ARBA00008857"/>
    </source>
</evidence>
<keyword evidence="4" id="KW-0175">Coiled coil</keyword>
<dbReference type="EMBL" id="JAAGNZ010000001">
    <property type="protein sequence ID" value="NEU65961.1"/>
    <property type="molecule type" value="Genomic_DNA"/>
</dbReference>
<feature type="domain" description="Tyr recombinase" evidence="5">
    <location>
        <begin position="269"/>
        <end position="460"/>
    </location>
</feature>
<dbReference type="InterPro" id="IPR025269">
    <property type="entry name" value="SAM-like_dom"/>
</dbReference>
<dbReference type="RefSeq" id="WP_164035254.1">
    <property type="nucleotide sequence ID" value="NZ_JAAGNZ010000001.1"/>
</dbReference>
<dbReference type="GO" id="GO:0006310">
    <property type="term" value="P:DNA recombination"/>
    <property type="evidence" value="ECO:0007669"/>
    <property type="project" value="UniProtKB-KW"/>
</dbReference>
<organism evidence="6 7">
    <name type="scientific">Spirosoma agri</name>
    <dbReference type="NCBI Taxonomy" id="1987381"/>
    <lineage>
        <taxon>Bacteria</taxon>
        <taxon>Pseudomonadati</taxon>
        <taxon>Bacteroidota</taxon>
        <taxon>Cytophagia</taxon>
        <taxon>Cytophagales</taxon>
        <taxon>Cytophagaceae</taxon>
        <taxon>Spirosoma</taxon>
    </lineage>
</organism>
<dbReference type="GO" id="GO:0003677">
    <property type="term" value="F:DNA binding"/>
    <property type="evidence" value="ECO:0007669"/>
    <property type="project" value="UniProtKB-KW"/>
</dbReference>
<dbReference type="PROSITE" id="PS51898">
    <property type="entry name" value="TYR_RECOMBINASE"/>
    <property type="match status" value="1"/>
</dbReference>
<comment type="similarity">
    <text evidence="1">Belongs to the 'phage' integrase family.</text>
</comment>
<dbReference type="InterPro" id="IPR011010">
    <property type="entry name" value="DNA_brk_join_enz"/>
</dbReference>
<proteinExistence type="inferred from homology"/>
<dbReference type="InterPro" id="IPR010998">
    <property type="entry name" value="Integrase_recombinase_N"/>
</dbReference>
<dbReference type="PANTHER" id="PTHR30349">
    <property type="entry name" value="PHAGE INTEGRASE-RELATED"/>
    <property type="match status" value="1"/>
</dbReference>
<comment type="caution">
    <text evidence="6">The sequence shown here is derived from an EMBL/GenBank/DDBJ whole genome shotgun (WGS) entry which is preliminary data.</text>
</comment>
<sequence length="463" mass="52614">MARTTEFKEGKATVKIIYRTHKVLQDGSHPFWLRITKDRKSKFVATGLSLHPKYWNSKYTGYKEAIRRSYTEELRNDLITELENWEKKYSQAASTLSMADEQHDAKAVANKAVESRKQIRSISLLAYIDEITSTMVIARQNGNSTIYRDLRNQLTDFIDGVYKKEDLAISEVTVRLCNQLEAFFRQRGNSDTTLSNRFRTLRAVINKAIAEGVAKPEHYPFARSAADKHKFSIGKFDTSTQKRAISRDDIRKIENFTPIGLYSADDFKGKRNAIAIAKIKNLAETERLSLSKHVFLFSFYCGGINFVDLSKLRWHNISTDAEGYTRLIYIRQKTGGKFTIRLIQSAVALINDYRQSTYVSPDSYVFPILSIGQHKTETQINNRLHKVLGQVNKDLKVLGKRVGIETPLTTYVARHSFATTLRQKGTSTAVISQAMGHKTEAVTAIYLDSFASEAIDSAYEALL</sequence>
<feature type="coiled-coil region" evidence="4">
    <location>
        <begin position="75"/>
        <end position="102"/>
    </location>
</feature>
<dbReference type="Pfam" id="PF17293">
    <property type="entry name" value="Arm-DNA-bind_5"/>
    <property type="match status" value="1"/>
</dbReference>
<dbReference type="InterPro" id="IPR035386">
    <property type="entry name" value="Arm-DNA-bind_5"/>
</dbReference>
<name>A0A6M0IF47_9BACT</name>
<evidence type="ECO:0000313" key="7">
    <source>
        <dbReference type="Proteomes" id="UP000477386"/>
    </source>
</evidence>
<dbReference type="Gene3D" id="1.10.443.10">
    <property type="entry name" value="Intergrase catalytic core"/>
    <property type="match status" value="1"/>
</dbReference>
<dbReference type="Proteomes" id="UP000477386">
    <property type="component" value="Unassembled WGS sequence"/>
</dbReference>
<dbReference type="GO" id="GO:0015074">
    <property type="term" value="P:DNA integration"/>
    <property type="evidence" value="ECO:0007669"/>
    <property type="project" value="InterPro"/>
</dbReference>
<dbReference type="InterPro" id="IPR050090">
    <property type="entry name" value="Tyrosine_recombinase_XerCD"/>
</dbReference>
<keyword evidence="3" id="KW-0233">DNA recombination</keyword>
<dbReference type="CDD" id="cd01185">
    <property type="entry name" value="INTN1_C_like"/>
    <property type="match status" value="1"/>
</dbReference>
<evidence type="ECO:0000259" key="5">
    <source>
        <dbReference type="PROSITE" id="PS51898"/>
    </source>
</evidence>
<dbReference type="Pfam" id="PF13102">
    <property type="entry name" value="Phage_int_SAM_5"/>
    <property type="match status" value="1"/>
</dbReference>
<dbReference type="Gene3D" id="1.10.150.130">
    <property type="match status" value="1"/>
</dbReference>
<keyword evidence="2" id="KW-0238">DNA-binding</keyword>
<evidence type="ECO:0000313" key="6">
    <source>
        <dbReference type="EMBL" id="NEU65961.1"/>
    </source>
</evidence>
<dbReference type="Pfam" id="PF00589">
    <property type="entry name" value="Phage_integrase"/>
    <property type="match status" value="1"/>
</dbReference>
<evidence type="ECO:0000256" key="2">
    <source>
        <dbReference type="ARBA" id="ARBA00023125"/>
    </source>
</evidence>
<gene>
    <name evidence="6" type="ORF">GK091_03645</name>
</gene>
<reference evidence="6 7" key="1">
    <citation type="submission" date="2020-02" db="EMBL/GenBank/DDBJ databases">
        <title>Draft genome sequence of two Spirosoma agri KCTC 52727 and Spirosoma terrae KCTC 52035.</title>
        <authorList>
            <person name="Rojas J."/>
            <person name="Ambika Manirajan B."/>
            <person name="Ratering S."/>
            <person name="Suarez C."/>
            <person name="Schnell S."/>
        </authorList>
    </citation>
    <scope>NUCLEOTIDE SEQUENCE [LARGE SCALE GENOMIC DNA]</scope>
    <source>
        <strain evidence="6 7">KCTC 52727</strain>
    </source>
</reference>
<evidence type="ECO:0000256" key="3">
    <source>
        <dbReference type="ARBA" id="ARBA00023172"/>
    </source>
</evidence>
<dbReference type="InterPro" id="IPR002104">
    <property type="entry name" value="Integrase_catalytic"/>
</dbReference>
<dbReference type="AlphaFoldDB" id="A0A6M0IF47"/>
<keyword evidence="7" id="KW-1185">Reference proteome</keyword>
<accession>A0A6M0IF47</accession>
<evidence type="ECO:0000256" key="4">
    <source>
        <dbReference type="SAM" id="Coils"/>
    </source>
</evidence>